<accession>A0A382SKZ6</accession>
<evidence type="ECO:0000256" key="1">
    <source>
        <dbReference type="SAM" id="MobiDB-lite"/>
    </source>
</evidence>
<dbReference type="InterPro" id="IPR000917">
    <property type="entry name" value="Sulfatase_N"/>
</dbReference>
<dbReference type="PANTHER" id="PTHR43108">
    <property type="entry name" value="N-ACETYLGLUCOSAMINE-6-SULFATASE FAMILY MEMBER"/>
    <property type="match status" value="1"/>
</dbReference>
<feature type="compositionally biased region" description="Basic and acidic residues" evidence="1">
    <location>
        <begin position="246"/>
        <end position="255"/>
    </location>
</feature>
<protein>
    <recommendedName>
        <fullName evidence="2">Sulfatase N-terminal domain-containing protein</fullName>
    </recommendedName>
</protein>
<dbReference type="PANTHER" id="PTHR43108:SF8">
    <property type="entry name" value="SD21168P"/>
    <property type="match status" value="1"/>
</dbReference>
<dbReference type="AlphaFoldDB" id="A0A382SKZ6"/>
<reference evidence="3" key="1">
    <citation type="submission" date="2018-05" db="EMBL/GenBank/DDBJ databases">
        <authorList>
            <person name="Lanie J.A."/>
            <person name="Ng W.-L."/>
            <person name="Kazmierczak K.M."/>
            <person name="Andrzejewski T.M."/>
            <person name="Davidsen T.M."/>
            <person name="Wayne K.J."/>
            <person name="Tettelin H."/>
            <person name="Glass J.I."/>
            <person name="Rusch D."/>
            <person name="Podicherti R."/>
            <person name="Tsui H.-C.T."/>
            <person name="Winkler M.E."/>
        </authorList>
    </citation>
    <scope>NUCLEOTIDE SEQUENCE</scope>
</reference>
<feature type="non-terminal residue" evidence="3">
    <location>
        <position position="1"/>
    </location>
</feature>
<evidence type="ECO:0000259" key="2">
    <source>
        <dbReference type="Pfam" id="PF00884"/>
    </source>
</evidence>
<dbReference type="Pfam" id="PF00884">
    <property type="entry name" value="Sulfatase"/>
    <property type="match status" value="1"/>
</dbReference>
<gene>
    <name evidence="3" type="ORF">METZ01_LOCUS363380</name>
</gene>
<sequence length="255" mass="28796">RRPWNGVDYAEFPDDTKHTVRKHYSGLVQQIDFEVGAILDALRKKGLLENTYVVISSDHGDYLGDHNLIGKASFYESAIRVPMFVQGPGIEAGQTIDGLVDIRDVTATMLGWAGVDQPDWYDAQPLPGDGMPGVSGRDNIFGFLADGWMNFDGRYKLHKYRTGEVLLFDMLNDPQEQVNLYGTPEFADVVRRLETELMQELMSSIESSMDDRLAQNGDMSQDPTFGYESWTRPWPNTPRTTAATYEKPKSQEDSR</sequence>
<dbReference type="Gene3D" id="3.40.720.10">
    <property type="entry name" value="Alkaline Phosphatase, subunit A"/>
    <property type="match status" value="1"/>
</dbReference>
<dbReference type="InterPro" id="IPR017850">
    <property type="entry name" value="Alkaline_phosphatase_core_sf"/>
</dbReference>
<feature type="region of interest" description="Disordered" evidence="1">
    <location>
        <begin position="213"/>
        <end position="255"/>
    </location>
</feature>
<proteinExistence type="predicted"/>
<organism evidence="3">
    <name type="scientific">marine metagenome</name>
    <dbReference type="NCBI Taxonomy" id="408172"/>
    <lineage>
        <taxon>unclassified sequences</taxon>
        <taxon>metagenomes</taxon>
        <taxon>ecological metagenomes</taxon>
    </lineage>
</organism>
<feature type="compositionally biased region" description="Low complexity" evidence="1">
    <location>
        <begin position="230"/>
        <end position="244"/>
    </location>
</feature>
<feature type="domain" description="Sulfatase N-terminal" evidence="2">
    <location>
        <begin position="9"/>
        <end position="115"/>
    </location>
</feature>
<name>A0A382SKZ6_9ZZZZ</name>
<evidence type="ECO:0000313" key="3">
    <source>
        <dbReference type="EMBL" id="SVD10526.1"/>
    </source>
</evidence>
<dbReference type="SUPFAM" id="SSF53649">
    <property type="entry name" value="Alkaline phosphatase-like"/>
    <property type="match status" value="1"/>
</dbReference>
<dbReference type="EMBL" id="UINC01129851">
    <property type="protein sequence ID" value="SVD10526.1"/>
    <property type="molecule type" value="Genomic_DNA"/>
</dbReference>